<proteinExistence type="predicted"/>
<dbReference type="AlphaFoldDB" id="B6YXC1"/>
<dbReference type="OrthoDB" id="95245at2157"/>
<dbReference type="KEGG" id="ton:TON_1246"/>
<name>B6YXC1_THEON</name>
<dbReference type="PATRIC" id="fig|523850.10.peg.1253"/>
<protein>
    <submittedName>
        <fullName evidence="1">Uncharacterized protein</fullName>
    </submittedName>
</protein>
<reference evidence="1 2" key="1">
    <citation type="journal article" date="2008" name="J. Bacteriol.">
        <title>The complete genome sequence of Thermococcus onnurineus NA1 reveals a mixed heterotrophic and carboxydotrophic metabolism.</title>
        <authorList>
            <person name="Lee H.S."/>
            <person name="Kang S.G."/>
            <person name="Bae S.S."/>
            <person name="Lim J.K."/>
            <person name="Cho Y."/>
            <person name="Kim Y.J."/>
            <person name="Jeon J.H."/>
            <person name="Cha S.S."/>
            <person name="Kwon K.K."/>
            <person name="Kim H.T."/>
            <person name="Park C.J."/>
            <person name="Lee H.W."/>
            <person name="Kim S.I."/>
            <person name="Chun J."/>
            <person name="Colwell R.R."/>
            <person name="Kim S.J."/>
            <person name="Lee J.H."/>
        </authorList>
    </citation>
    <scope>NUCLEOTIDE SEQUENCE [LARGE SCALE GENOMIC DNA]</scope>
    <source>
        <strain evidence="1 2">NA1</strain>
    </source>
</reference>
<evidence type="ECO:0000313" key="1">
    <source>
        <dbReference type="EMBL" id="ACJ16734.1"/>
    </source>
</evidence>
<evidence type="ECO:0000313" key="2">
    <source>
        <dbReference type="Proteomes" id="UP000002727"/>
    </source>
</evidence>
<organism evidence="1 2">
    <name type="scientific">Thermococcus onnurineus (strain NA1)</name>
    <dbReference type="NCBI Taxonomy" id="523850"/>
    <lineage>
        <taxon>Archaea</taxon>
        <taxon>Methanobacteriati</taxon>
        <taxon>Methanobacteriota</taxon>
        <taxon>Thermococci</taxon>
        <taxon>Thermococcales</taxon>
        <taxon>Thermococcaceae</taxon>
        <taxon>Thermococcus</taxon>
    </lineage>
</organism>
<accession>B6YXC1</accession>
<gene>
    <name evidence="1" type="ordered locus">TON_1246</name>
</gene>
<sequence length="100" mass="11457">MYHDDRAISVNWPYINGYPVFVMPLDEARKYRRILIKTTGWDNDDPVGIVGITILLDDDYFDWDVFSGIPTKEWGLDFNVCGVSGGCGKAWLWVRVKPEG</sequence>
<dbReference type="eggNOG" id="arCOG10079">
    <property type="taxonomic scope" value="Archaea"/>
</dbReference>
<dbReference type="Proteomes" id="UP000002727">
    <property type="component" value="Chromosome"/>
</dbReference>
<keyword evidence="2" id="KW-1185">Reference proteome</keyword>
<dbReference type="EMBL" id="CP000855">
    <property type="protein sequence ID" value="ACJ16734.1"/>
    <property type="molecule type" value="Genomic_DNA"/>
</dbReference>
<dbReference type="GeneID" id="7018269"/>
<dbReference type="RefSeq" id="WP_012572206.1">
    <property type="nucleotide sequence ID" value="NC_011529.1"/>
</dbReference>
<dbReference type="HOGENOM" id="CLU_2299488_0_0_2"/>